<gene>
    <name evidence="1" type="ORF">RG298_001556</name>
</gene>
<dbReference type="EMBL" id="ABMABF030000004">
    <property type="protein sequence ID" value="EMJ5133855.1"/>
    <property type="molecule type" value="Genomic_DNA"/>
</dbReference>
<proteinExistence type="predicted"/>
<evidence type="ECO:0000313" key="1">
    <source>
        <dbReference type="EMBL" id="EMJ5133855.1"/>
    </source>
</evidence>
<name>A0AAI9DB31_PROST</name>
<reference evidence="1" key="1">
    <citation type="submission" date="2024-02" db="EMBL/GenBank/DDBJ databases">
        <authorList>
            <consortium name="Clinical and Environmental Microbiology Branch: Whole genome sequencing antimicrobial resistance pathogens in the healthcare setting"/>
        </authorList>
    </citation>
    <scope>NUCLEOTIDE SEQUENCE</scope>
    <source>
        <strain evidence="1">2021GO-0154</strain>
    </source>
</reference>
<comment type="caution">
    <text evidence="1">The sequence shown here is derived from an EMBL/GenBank/DDBJ whole genome shotgun (WGS) entry which is preliminary data.</text>
</comment>
<protein>
    <submittedName>
        <fullName evidence="1">Uncharacterized protein</fullName>
    </submittedName>
</protein>
<dbReference type="AlphaFoldDB" id="A0AAI9DB31"/>
<organism evidence="1">
    <name type="scientific">Providencia stuartii</name>
    <dbReference type="NCBI Taxonomy" id="588"/>
    <lineage>
        <taxon>Bacteria</taxon>
        <taxon>Pseudomonadati</taxon>
        <taxon>Pseudomonadota</taxon>
        <taxon>Gammaproteobacteria</taxon>
        <taxon>Enterobacterales</taxon>
        <taxon>Morganellaceae</taxon>
        <taxon>Providencia</taxon>
    </lineage>
</organism>
<accession>A0AAI9DB31</accession>
<sequence>MAFFISVITQTDRNLLEQHRFSLKNPQLKMTGEKKAREAGFSLLD</sequence>